<dbReference type="InterPro" id="IPR001173">
    <property type="entry name" value="Glyco_trans_2-like"/>
</dbReference>
<comment type="caution">
    <text evidence="2">The sequence shown here is derived from an EMBL/GenBank/DDBJ whole genome shotgun (WGS) entry which is preliminary data.</text>
</comment>
<dbReference type="Pfam" id="PF00535">
    <property type="entry name" value="Glycos_transf_2"/>
    <property type="match status" value="1"/>
</dbReference>
<evidence type="ECO:0000313" key="3">
    <source>
        <dbReference type="Proteomes" id="UP000177707"/>
    </source>
</evidence>
<accession>A0A1G2TXF8</accession>
<dbReference type="CDD" id="cd00761">
    <property type="entry name" value="Glyco_tranf_GTA_type"/>
    <property type="match status" value="1"/>
</dbReference>
<dbReference type="Gene3D" id="3.90.550.10">
    <property type="entry name" value="Spore Coat Polysaccharide Biosynthesis Protein SpsA, Chain A"/>
    <property type="match status" value="1"/>
</dbReference>
<proteinExistence type="predicted"/>
<dbReference type="Proteomes" id="UP000177707">
    <property type="component" value="Unassembled WGS sequence"/>
</dbReference>
<evidence type="ECO:0000313" key="2">
    <source>
        <dbReference type="EMBL" id="OHB01924.1"/>
    </source>
</evidence>
<dbReference type="PANTHER" id="PTHR22916:SF3">
    <property type="entry name" value="UDP-GLCNAC:BETAGAL BETA-1,3-N-ACETYLGLUCOSAMINYLTRANSFERASE-LIKE PROTEIN 1"/>
    <property type="match status" value="1"/>
</dbReference>
<dbReference type="STRING" id="1802758.A3A96_00590"/>
<dbReference type="EMBL" id="MHWB01000009">
    <property type="protein sequence ID" value="OHB01924.1"/>
    <property type="molecule type" value="Genomic_DNA"/>
</dbReference>
<dbReference type="SUPFAM" id="SSF53448">
    <property type="entry name" value="Nucleotide-diphospho-sugar transferases"/>
    <property type="match status" value="1"/>
</dbReference>
<dbReference type="GO" id="GO:0016758">
    <property type="term" value="F:hexosyltransferase activity"/>
    <property type="evidence" value="ECO:0007669"/>
    <property type="project" value="UniProtKB-ARBA"/>
</dbReference>
<name>A0A1G2TXF8_9BACT</name>
<gene>
    <name evidence="2" type="ORF">A3A96_00590</name>
</gene>
<protein>
    <recommendedName>
        <fullName evidence="1">Glycosyltransferase 2-like domain-containing protein</fullName>
    </recommendedName>
</protein>
<feature type="domain" description="Glycosyltransferase 2-like" evidence="1">
    <location>
        <begin position="4"/>
        <end position="164"/>
    </location>
</feature>
<evidence type="ECO:0000259" key="1">
    <source>
        <dbReference type="Pfam" id="PF00535"/>
    </source>
</evidence>
<sequence length="241" mass="27828">MKLSIIIAFYNSHRAVARQVKYFKMMNLPDDIEFIFVDDGSSPPHKQAHYDLKNLRLYATRDKRPWTQGLARNMGAKLAQGEYLLMTDIDHILSKEAIMTAYNFTGDKMVFPRYFGVLLEDGTLTQDLSVLKEYGMQMERLETKRGLYASFHGNTWAMKKGVFELLGGYDEEVCRRGYHTGDDTIFNRVWDAYAIKKGVKQIVGPNIYIFPVSKHHIEGNNNPMGLFHSLSHEKIPQPRKK</sequence>
<organism evidence="2 3">
    <name type="scientific">Candidatus Zambryskibacteria bacterium RIFCSPLOWO2_01_FULL_39_39</name>
    <dbReference type="NCBI Taxonomy" id="1802758"/>
    <lineage>
        <taxon>Bacteria</taxon>
        <taxon>Candidatus Zambryskiibacteriota</taxon>
    </lineage>
</organism>
<reference evidence="2 3" key="1">
    <citation type="journal article" date="2016" name="Nat. Commun.">
        <title>Thousands of microbial genomes shed light on interconnected biogeochemical processes in an aquifer system.</title>
        <authorList>
            <person name="Anantharaman K."/>
            <person name="Brown C.T."/>
            <person name="Hug L.A."/>
            <person name="Sharon I."/>
            <person name="Castelle C.J."/>
            <person name="Probst A.J."/>
            <person name="Thomas B.C."/>
            <person name="Singh A."/>
            <person name="Wilkins M.J."/>
            <person name="Karaoz U."/>
            <person name="Brodie E.L."/>
            <person name="Williams K.H."/>
            <person name="Hubbard S.S."/>
            <person name="Banfield J.F."/>
        </authorList>
    </citation>
    <scope>NUCLEOTIDE SEQUENCE [LARGE SCALE GENOMIC DNA]</scope>
</reference>
<dbReference type="PANTHER" id="PTHR22916">
    <property type="entry name" value="GLYCOSYLTRANSFERASE"/>
    <property type="match status" value="1"/>
</dbReference>
<dbReference type="InterPro" id="IPR029044">
    <property type="entry name" value="Nucleotide-diphossugar_trans"/>
</dbReference>
<dbReference type="AlphaFoldDB" id="A0A1G2TXF8"/>